<keyword evidence="2" id="KW-1185">Reference proteome</keyword>
<evidence type="ECO:0000313" key="1">
    <source>
        <dbReference type="EMBL" id="TFK67011.1"/>
    </source>
</evidence>
<accession>A0ACD3AMR9</accession>
<protein>
    <submittedName>
        <fullName evidence="1">Uncharacterized protein</fullName>
    </submittedName>
</protein>
<sequence>MSSTPVQTYFSDPHVNARRSLDEEIAQLEARLLVLKLARNALAPFTRLHSEILQDIFFLAHTTSQNKGKTSLIITWVSHTWRELAHHTSALWSYIDFEKQEWVETAISRTRNRELEFSYDR</sequence>
<reference evidence="1 2" key="1">
    <citation type="journal article" date="2019" name="Nat. Ecol. Evol.">
        <title>Megaphylogeny resolves global patterns of mushroom evolution.</title>
        <authorList>
            <person name="Varga T."/>
            <person name="Krizsan K."/>
            <person name="Foldi C."/>
            <person name="Dima B."/>
            <person name="Sanchez-Garcia M."/>
            <person name="Sanchez-Ramirez S."/>
            <person name="Szollosi G.J."/>
            <person name="Szarkandi J.G."/>
            <person name="Papp V."/>
            <person name="Albert L."/>
            <person name="Andreopoulos W."/>
            <person name="Angelini C."/>
            <person name="Antonin V."/>
            <person name="Barry K.W."/>
            <person name="Bougher N.L."/>
            <person name="Buchanan P."/>
            <person name="Buyck B."/>
            <person name="Bense V."/>
            <person name="Catcheside P."/>
            <person name="Chovatia M."/>
            <person name="Cooper J."/>
            <person name="Damon W."/>
            <person name="Desjardin D."/>
            <person name="Finy P."/>
            <person name="Geml J."/>
            <person name="Haridas S."/>
            <person name="Hughes K."/>
            <person name="Justo A."/>
            <person name="Karasinski D."/>
            <person name="Kautmanova I."/>
            <person name="Kiss B."/>
            <person name="Kocsube S."/>
            <person name="Kotiranta H."/>
            <person name="LaButti K.M."/>
            <person name="Lechner B.E."/>
            <person name="Liimatainen K."/>
            <person name="Lipzen A."/>
            <person name="Lukacs Z."/>
            <person name="Mihaltcheva S."/>
            <person name="Morgado L.N."/>
            <person name="Niskanen T."/>
            <person name="Noordeloos M.E."/>
            <person name="Ohm R.A."/>
            <person name="Ortiz-Santana B."/>
            <person name="Ovrebo C."/>
            <person name="Racz N."/>
            <person name="Riley R."/>
            <person name="Savchenko A."/>
            <person name="Shiryaev A."/>
            <person name="Soop K."/>
            <person name="Spirin V."/>
            <person name="Szebenyi C."/>
            <person name="Tomsovsky M."/>
            <person name="Tulloss R.E."/>
            <person name="Uehling J."/>
            <person name="Grigoriev I.V."/>
            <person name="Vagvolgyi C."/>
            <person name="Papp T."/>
            <person name="Martin F.M."/>
            <person name="Miettinen O."/>
            <person name="Hibbett D.S."/>
            <person name="Nagy L.G."/>
        </authorList>
    </citation>
    <scope>NUCLEOTIDE SEQUENCE [LARGE SCALE GENOMIC DNA]</scope>
    <source>
        <strain evidence="1 2">NL-1719</strain>
    </source>
</reference>
<proteinExistence type="predicted"/>
<evidence type="ECO:0000313" key="2">
    <source>
        <dbReference type="Proteomes" id="UP000308600"/>
    </source>
</evidence>
<name>A0ACD3AMR9_9AGAR</name>
<gene>
    <name evidence="1" type="ORF">BDN72DRAFT_771338</name>
</gene>
<organism evidence="1 2">
    <name type="scientific">Pluteus cervinus</name>
    <dbReference type="NCBI Taxonomy" id="181527"/>
    <lineage>
        <taxon>Eukaryota</taxon>
        <taxon>Fungi</taxon>
        <taxon>Dikarya</taxon>
        <taxon>Basidiomycota</taxon>
        <taxon>Agaricomycotina</taxon>
        <taxon>Agaricomycetes</taxon>
        <taxon>Agaricomycetidae</taxon>
        <taxon>Agaricales</taxon>
        <taxon>Pluteineae</taxon>
        <taxon>Pluteaceae</taxon>
        <taxon>Pluteus</taxon>
    </lineage>
</organism>
<feature type="non-terminal residue" evidence="1">
    <location>
        <position position="121"/>
    </location>
</feature>
<dbReference type="EMBL" id="ML208388">
    <property type="protein sequence ID" value="TFK67011.1"/>
    <property type="molecule type" value="Genomic_DNA"/>
</dbReference>
<dbReference type="Proteomes" id="UP000308600">
    <property type="component" value="Unassembled WGS sequence"/>
</dbReference>